<dbReference type="Gene3D" id="2.60.120.10">
    <property type="entry name" value="Jelly Rolls"/>
    <property type="match status" value="1"/>
</dbReference>
<accession>A0A3M9NJC4</accession>
<protein>
    <submittedName>
        <fullName evidence="5">AraC family transcriptional regulator</fullName>
    </submittedName>
</protein>
<evidence type="ECO:0000256" key="1">
    <source>
        <dbReference type="ARBA" id="ARBA00023015"/>
    </source>
</evidence>
<gene>
    <name evidence="5" type="ORF">EFY79_06565</name>
</gene>
<evidence type="ECO:0000313" key="6">
    <source>
        <dbReference type="Proteomes" id="UP000267223"/>
    </source>
</evidence>
<dbReference type="GO" id="GO:0043565">
    <property type="term" value="F:sequence-specific DNA binding"/>
    <property type="evidence" value="ECO:0007669"/>
    <property type="project" value="InterPro"/>
</dbReference>
<dbReference type="RefSeq" id="WP_123119885.1">
    <property type="nucleotide sequence ID" value="NZ_RJJR01000004.1"/>
</dbReference>
<evidence type="ECO:0000256" key="3">
    <source>
        <dbReference type="ARBA" id="ARBA00023163"/>
    </source>
</evidence>
<comment type="caution">
    <text evidence="5">The sequence shown here is derived from an EMBL/GenBank/DDBJ whole genome shotgun (WGS) entry which is preliminary data.</text>
</comment>
<proteinExistence type="predicted"/>
<dbReference type="SUPFAM" id="SSF51182">
    <property type="entry name" value="RmlC-like cupins"/>
    <property type="match status" value="1"/>
</dbReference>
<dbReference type="PROSITE" id="PS00041">
    <property type="entry name" value="HTH_ARAC_FAMILY_1"/>
    <property type="match status" value="1"/>
</dbReference>
<dbReference type="PROSITE" id="PS01124">
    <property type="entry name" value="HTH_ARAC_FAMILY_2"/>
    <property type="match status" value="1"/>
</dbReference>
<keyword evidence="6" id="KW-1185">Reference proteome</keyword>
<organism evidence="5 6">
    <name type="scientific">Hanamia caeni</name>
    <dbReference type="NCBI Taxonomy" id="2294116"/>
    <lineage>
        <taxon>Bacteria</taxon>
        <taxon>Pseudomonadati</taxon>
        <taxon>Bacteroidota</taxon>
        <taxon>Chitinophagia</taxon>
        <taxon>Chitinophagales</taxon>
        <taxon>Chitinophagaceae</taxon>
        <taxon>Hanamia</taxon>
    </lineage>
</organism>
<evidence type="ECO:0000259" key="4">
    <source>
        <dbReference type="PROSITE" id="PS01124"/>
    </source>
</evidence>
<dbReference type="InterPro" id="IPR018062">
    <property type="entry name" value="HTH_AraC-typ_CS"/>
</dbReference>
<dbReference type="PANTHER" id="PTHR43280">
    <property type="entry name" value="ARAC-FAMILY TRANSCRIPTIONAL REGULATOR"/>
    <property type="match status" value="1"/>
</dbReference>
<dbReference type="OrthoDB" id="745435at2"/>
<dbReference type="SUPFAM" id="SSF46689">
    <property type="entry name" value="Homeodomain-like"/>
    <property type="match status" value="2"/>
</dbReference>
<keyword evidence="2" id="KW-0238">DNA-binding</keyword>
<evidence type="ECO:0000256" key="2">
    <source>
        <dbReference type="ARBA" id="ARBA00023125"/>
    </source>
</evidence>
<dbReference type="AlphaFoldDB" id="A0A3M9NJC4"/>
<dbReference type="InterPro" id="IPR014710">
    <property type="entry name" value="RmlC-like_jellyroll"/>
</dbReference>
<dbReference type="Gene3D" id="1.10.10.60">
    <property type="entry name" value="Homeodomain-like"/>
    <property type="match status" value="2"/>
</dbReference>
<evidence type="ECO:0000313" key="5">
    <source>
        <dbReference type="EMBL" id="RNI37896.1"/>
    </source>
</evidence>
<dbReference type="Pfam" id="PF02311">
    <property type="entry name" value="AraC_binding"/>
    <property type="match status" value="1"/>
</dbReference>
<keyword evidence="1" id="KW-0805">Transcription regulation</keyword>
<keyword evidence="3" id="KW-0804">Transcription</keyword>
<name>A0A3M9NJC4_9BACT</name>
<dbReference type="Proteomes" id="UP000267223">
    <property type="component" value="Unassembled WGS sequence"/>
</dbReference>
<dbReference type="Pfam" id="PF12833">
    <property type="entry name" value="HTH_18"/>
    <property type="match status" value="1"/>
</dbReference>
<dbReference type="InterPro" id="IPR009057">
    <property type="entry name" value="Homeodomain-like_sf"/>
</dbReference>
<reference evidence="5 6" key="1">
    <citation type="submission" date="2018-11" db="EMBL/GenBank/DDBJ databases">
        <title>Draft genome sequence of Ferruginibacter sp. BO-59.</title>
        <authorList>
            <person name="Im W.T."/>
        </authorList>
    </citation>
    <scope>NUCLEOTIDE SEQUENCE [LARGE SCALE GENOMIC DNA]</scope>
    <source>
        <strain evidence="5 6">BO-59</strain>
    </source>
</reference>
<dbReference type="EMBL" id="RJJR01000004">
    <property type="protein sequence ID" value="RNI37896.1"/>
    <property type="molecule type" value="Genomic_DNA"/>
</dbReference>
<dbReference type="GO" id="GO:0003700">
    <property type="term" value="F:DNA-binding transcription factor activity"/>
    <property type="evidence" value="ECO:0007669"/>
    <property type="project" value="InterPro"/>
</dbReference>
<dbReference type="SMART" id="SM00342">
    <property type="entry name" value="HTH_ARAC"/>
    <property type="match status" value="1"/>
</dbReference>
<dbReference type="InterPro" id="IPR011051">
    <property type="entry name" value="RmlC_Cupin_sf"/>
</dbReference>
<dbReference type="InterPro" id="IPR018060">
    <property type="entry name" value="HTH_AraC"/>
</dbReference>
<dbReference type="InterPro" id="IPR003313">
    <property type="entry name" value="AraC-bd"/>
</dbReference>
<dbReference type="PANTHER" id="PTHR43280:SF27">
    <property type="entry name" value="TRANSCRIPTIONAL REGULATOR MTLR"/>
    <property type="match status" value="1"/>
</dbReference>
<sequence length="298" mass="34936">MKPHFHKVPSQLESSFSIRRDTSFGSLWHYHPELELHYLIKGQGVRFIGDNISNFSDGEIVLLGENVPHKWHCRQEPNQSNNHPGVEAIVLHFSSNFMGDEMLSLPEARHLPMLYEKAKRGMVIVNEAREKLIPLIESASKAENLDRLIALLSILQVLSETKEYYQVTREQSFYQSDKYETERLNIVYSYTMANYSQHITLDKIASISNLTATSFCRYFKLMTNKTYYDFLTEIRINHACYFLIEDKLSIEQIADKCGFYNISNFYRQFKKVIRMTPLTYKREYLMTEKMADTAAVYQ</sequence>
<feature type="domain" description="HTH araC/xylS-type" evidence="4">
    <location>
        <begin position="185"/>
        <end position="283"/>
    </location>
</feature>